<evidence type="ECO:0000313" key="2">
    <source>
        <dbReference type="Proteomes" id="UP000001312"/>
    </source>
</evidence>
<dbReference type="Proteomes" id="UP000001312">
    <property type="component" value="Unassembled WGS sequence"/>
</dbReference>
<reference evidence="2" key="1">
    <citation type="journal article" date="2011" name="PLoS Genet.">
        <title>Genomic analysis of the necrotrophic fungal pathogens Sclerotinia sclerotiorum and Botrytis cinerea.</title>
        <authorList>
            <person name="Amselem J."/>
            <person name="Cuomo C.A."/>
            <person name="van Kan J.A."/>
            <person name="Viaud M."/>
            <person name="Benito E.P."/>
            <person name="Couloux A."/>
            <person name="Coutinho P.M."/>
            <person name="de Vries R.P."/>
            <person name="Dyer P.S."/>
            <person name="Fillinger S."/>
            <person name="Fournier E."/>
            <person name="Gout L."/>
            <person name="Hahn M."/>
            <person name="Kohn L."/>
            <person name="Lapalu N."/>
            <person name="Plummer K.M."/>
            <person name="Pradier J.M."/>
            <person name="Quevillon E."/>
            <person name="Sharon A."/>
            <person name="Simon A."/>
            <person name="ten Have A."/>
            <person name="Tudzynski B."/>
            <person name="Tudzynski P."/>
            <person name="Wincker P."/>
            <person name="Andrew M."/>
            <person name="Anthouard V."/>
            <person name="Beever R.E."/>
            <person name="Beffa R."/>
            <person name="Benoit I."/>
            <person name="Bouzid O."/>
            <person name="Brault B."/>
            <person name="Chen Z."/>
            <person name="Choquer M."/>
            <person name="Collemare J."/>
            <person name="Cotton P."/>
            <person name="Danchin E.G."/>
            <person name="Da Silva C."/>
            <person name="Gautier A."/>
            <person name="Giraud C."/>
            <person name="Giraud T."/>
            <person name="Gonzalez C."/>
            <person name="Grossetete S."/>
            <person name="Guldener U."/>
            <person name="Henrissat B."/>
            <person name="Howlett B.J."/>
            <person name="Kodira C."/>
            <person name="Kretschmer M."/>
            <person name="Lappartient A."/>
            <person name="Leroch M."/>
            <person name="Levis C."/>
            <person name="Mauceli E."/>
            <person name="Neuveglise C."/>
            <person name="Oeser B."/>
            <person name="Pearson M."/>
            <person name="Poulain J."/>
            <person name="Poussereau N."/>
            <person name="Quesneville H."/>
            <person name="Rascle C."/>
            <person name="Schumacher J."/>
            <person name="Segurens B."/>
            <person name="Sexton A."/>
            <person name="Silva E."/>
            <person name="Sirven C."/>
            <person name="Soanes D.M."/>
            <person name="Talbot N.J."/>
            <person name="Templeton M."/>
            <person name="Yandava C."/>
            <person name="Yarden O."/>
            <person name="Zeng Q."/>
            <person name="Rollins J.A."/>
            <person name="Lebrun M.H."/>
            <person name="Dickman M."/>
        </authorList>
    </citation>
    <scope>NUCLEOTIDE SEQUENCE [LARGE SCALE GENOMIC DNA]</scope>
    <source>
        <strain evidence="2">ATCC 18683 / 1980 / Ss-1</strain>
    </source>
</reference>
<organism evidence="1 2">
    <name type="scientific">Sclerotinia sclerotiorum (strain ATCC 18683 / 1980 / Ss-1)</name>
    <name type="common">White mold</name>
    <name type="synonym">Whetzelinia sclerotiorum</name>
    <dbReference type="NCBI Taxonomy" id="665079"/>
    <lineage>
        <taxon>Eukaryota</taxon>
        <taxon>Fungi</taxon>
        <taxon>Dikarya</taxon>
        <taxon>Ascomycota</taxon>
        <taxon>Pezizomycotina</taxon>
        <taxon>Leotiomycetes</taxon>
        <taxon>Helotiales</taxon>
        <taxon>Sclerotiniaceae</taxon>
        <taxon>Sclerotinia</taxon>
    </lineage>
</organism>
<dbReference type="RefSeq" id="XP_001597995.1">
    <property type="nucleotide sequence ID" value="XM_001597945.1"/>
</dbReference>
<dbReference type="InParanoid" id="A7E459"/>
<keyword evidence="2" id="KW-1185">Reference proteome</keyword>
<evidence type="ECO:0000313" key="1">
    <source>
        <dbReference type="EMBL" id="EDN90681.1"/>
    </source>
</evidence>
<dbReference type="AlphaFoldDB" id="A7E459"/>
<proteinExistence type="predicted"/>
<gene>
    <name evidence="1" type="ORF">SS1G_00081</name>
</gene>
<dbReference type="EMBL" id="CH476621">
    <property type="protein sequence ID" value="EDN90681.1"/>
    <property type="molecule type" value="Genomic_DNA"/>
</dbReference>
<name>A7E459_SCLS1</name>
<dbReference type="KEGG" id="ssl:SS1G_00081"/>
<dbReference type="GeneID" id="5494666"/>
<protein>
    <submittedName>
        <fullName evidence="1">Uncharacterized protein</fullName>
    </submittedName>
</protein>
<dbReference type="HOGENOM" id="CLU_2777437_0_0_1"/>
<accession>A7E459</accession>
<sequence>MCIDYTCLIRFVDQLMVARILDSYSSNLDRSDPVGECTRVTVECVHESVFRYDDSESPEHVSEQKSISQ</sequence>